<dbReference type="AlphaFoldDB" id="A0A1H6SJ26"/>
<dbReference type="RefSeq" id="WP_091335168.1">
    <property type="nucleotide sequence ID" value="NZ_FNYC01000002.1"/>
</dbReference>
<keyword evidence="1" id="KW-1133">Transmembrane helix</keyword>
<name>A0A1H6SJ26_9GAMM</name>
<feature type="transmembrane region" description="Helical" evidence="1">
    <location>
        <begin position="189"/>
        <end position="210"/>
    </location>
</feature>
<proteinExistence type="predicted"/>
<evidence type="ECO:0000313" key="2">
    <source>
        <dbReference type="EMBL" id="SEI67958.1"/>
    </source>
</evidence>
<dbReference type="Proteomes" id="UP000199420">
    <property type="component" value="Unassembled WGS sequence"/>
</dbReference>
<reference evidence="2 3" key="1">
    <citation type="submission" date="2016-10" db="EMBL/GenBank/DDBJ databases">
        <authorList>
            <person name="de Groot N.N."/>
        </authorList>
    </citation>
    <scope>NUCLEOTIDE SEQUENCE [LARGE SCALE GENOMIC DNA]</scope>
    <source>
        <strain evidence="2 3">DSM 26515</strain>
    </source>
</reference>
<evidence type="ECO:0000256" key="1">
    <source>
        <dbReference type="SAM" id="Phobius"/>
    </source>
</evidence>
<feature type="transmembrane region" description="Helical" evidence="1">
    <location>
        <begin position="157"/>
        <end position="177"/>
    </location>
</feature>
<keyword evidence="3" id="KW-1185">Reference proteome</keyword>
<dbReference type="OrthoDB" id="9916961at2"/>
<dbReference type="EMBL" id="FNYC01000002">
    <property type="protein sequence ID" value="SEI67958.1"/>
    <property type="molecule type" value="Genomic_DNA"/>
</dbReference>
<feature type="transmembrane region" description="Helical" evidence="1">
    <location>
        <begin position="52"/>
        <end position="75"/>
    </location>
</feature>
<feature type="transmembrane region" description="Helical" evidence="1">
    <location>
        <begin position="87"/>
        <end position="105"/>
    </location>
</feature>
<protein>
    <submittedName>
        <fullName evidence="2">Uncharacterized protein</fullName>
    </submittedName>
</protein>
<evidence type="ECO:0000313" key="3">
    <source>
        <dbReference type="Proteomes" id="UP000199420"/>
    </source>
</evidence>
<gene>
    <name evidence="2" type="ORF">SAMN04487997_1437</name>
</gene>
<keyword evidence="1" id="KW-0812">Transmembrane</keyword>
<accession>A0A1H6SJ26</accession>
<keyword evidence="1" id="KW-0472">Membrane</keyword>
<sequence>MTIFDEAVSIVREAECLVIGARLKPSWKSVEPMIDAVVQVPWFLLAGARERLATFGLGLLLVPAWWCILVAIVWVTPGGSAANLHAPSSWVIAGLMATGSLLFPLPSRSARLRVRSQQVVSLAEHIRSVAPDEATIKLLQSGVAALGSVASARITRINWLLGICWAGLVWVASHWVFTADVSDALRQQAMVRVLGGLLIFLFFGIGVMCYEATVCMVKQTIDFAFLQASDARGRSKG</sequence>
<organism evidence="2 3">
    <name type="scientific">Frateuria terrea</name>
    <dbReference type="NCBI Taxonomy" id="529704"/>
    <lineage>
        <taxon>Bacteria</taxon>
        <taxon>Pseudomonadati</taxon>
        <taxon>Pseudomonadota</taxon>
        <taxon>Gammaproteobacteria</taxon>
        <taxon>Lysobacterales</taxon>
        <taxon>Rhodanobacteraceae</taxon>
        <taxon>Frateuria</taxon>
    </lineage>
</organism>